<dbReference type="PATRIC" id="fig|582475.4.peg.4573"/>
<gene>
    <name evidence="1" type="ORF">ACZ11_23105</name>
</gene>
<evidence type="ECO:0000313" key="1">
    <source>
        <dbReference type="EMBL" id="KMY28135.1"/>
    </source>
</evidence>
<reference evidence="2" key="1">
    <citation type="submission" date="2015-07" db="EMBL/GenBank/DDBJ databases">
        <authorList>
            <consortium name="Consortium for Microbial Forensics and Genomics (microFORGE)"/>
            <person name="Knight B.M."/>
            <person name="Roberts D.P."/>
            <person name="Lin D."/>
            <person name="Hari K."/>
            <person name="Fletcher J."/>
            <person name="Melcher U."/>
            <person name="Blagden T."/>
            <person name="Winegar R.A."/>
        </authorList>
    </citation>
    <scope>NUCLEOTIDE SEQUENCE [LARGE SCALE GENOMIC DNA]</scope>
    <source>
        <strain evidence="2">DSM 23493</strain>
    </source>
</reference>
<name>A0A0K9F0T1_9BACI</name>
<proteinExistence type="predicted"/>
<dbReference type="AlphaFoldDB" id="A0A0K9F0T1"/>
<comment type="caution">
    <text evidence="1">The sequence shown here is derived from an EMBL/GenBank/DDBJ whole genome shotgun (WGS) entry which is preliminary data.</text>
</comment>
<dbReference type="Proteomes" id="UP000037326">
    <property type="component" value="Unassembled WGS sequence"/>
</dbReference>
<dbReference type="EMBL" id="LFXJ01000013">
    <property type="protein sequence ID" value="KMY28135.1"/>
    <property type="molecule type" value="Genomic_DNA"/>
</dbReference>
<organism evidence="1 2">
    <name type="scientific">Lysinibacillus xylanilyticus</name>
    <dbReference type="NCBI Taxonomy" id="582475"/>
    <lineage>
        <taxon>Bacteria</taxon>
        <taxon>Bacillati</taxon>
        <taxon>Bacillota</taxon>
        <taxon>Bacilli</taxon>
        <taxon>Bacillales</taxon>
        <taxon>Bacillaceae</taxon>
        <taxon>Lysinibacillus</taxon>
    </lineage>
</organism>
<evidence type="ECO:0000313" key="2">
    <source>
        <dbReference type="Proteomes" id="UP000037326"/>
    </source>
</evidence>
<sequence length="232" mass="26180">MWDCNLGVFCAINSISLNLKKYIFIDMHSEGIKVMKKVLLLLLAVILVGCSGEGTEKKKEAEKKEIVTVKFEEVDSESKATVEKFAKDYNAAVDLFKQVQPVELVKIPEPVTNELNDFSQILLDTDFKEYKGHYKLVAKYNKDKKIIGYNVSVEGLPEKEVNEEGDEWQEGITSAVLVAQVLGLDLDKFSESLGIAEEKKGTHSYTDSKYKVTNLFADLKSGKFEFNFELTK</sequence>
<protein>
    <submittedName>
        <fullName evidence="1">Uncharacterized protein</fullName>
    </submittedName>
</protein>
<accession>A0A0K9F0T1</accession>